<evidence type="ECO:0000313" key="2">
    <source>
        <dbReference type="Proteomes" id="UP001392318"/>
    </source>
</evidence>
<reference evidence="1" key="1">
    <citation type="submission" date="2024-01" db="EMBL/GenBank/DDBJ databases">
        <title>The diversity of rhizobia nodulating Mimosa spp. in eleven states of Brazil covering several biomes is determined by host plant, location, and edaphic factors.</title>
        <authorList>
            <person name="Rouws L."/>
            <person name="Barauna A."/>
            <person name="Beukes C."/>
            <person name="De Faria S.M."/>
            <person name="Gross E."/>
            <person name="Dos Reis Junior F.B."/>
            <person name="Simon M."/>
            <person name="Maluk M."/>
            <person name="Odee D.W."/>
            <person name="Kenicer G."/>
            <person name="Young J.P.W."/>
            <person name="Reis V.M."/>
            <person name="Zilli J."/>
            <person name="James E.K."/>
        </authorList>
    </citation>
    <scope>NUCLEOTIDE SEQUENCE</scope>
    <source>
        <strain evidence="1">JPY452</strain>
    </source>
</reference>
<evidence type="ECO:0000313" key="1">
    <source>
        <dbReference type="EMBL" id="MEM5405868.1"/>
    </source>
</evidence>
<protein>
    <submittedName>
        <fullName evidence="1">Uncharacterized protein</fullName>
    </submittedName>
</protein>
<sequence>MKKMLFVALALAAGVLATAQAADAPASNANTQPTVKQTNANDNWKVSSNGIRHPFLDGDPQTRANWDYSVDHDVDGYPVPRS</sequence>
<accession>A0ACC6RWI8</accession>
<keyword evidence="2" id="KW-1185">Reference proteome</keyword>
<proteinExistence type="predicted"/>
<dbReference type="Proteomes" id="UP001392318">
    <property type="component" value="Unassembled WGS sequence"/>
</dbReference>
<name>A0ACC6RWI8_9BURK</name>
<dbReference type="EMBL" id="JAYMRU010000050">
    <property type="protein sequence ID" value="MEM5405868.1"/>
    <property type="molecule type" value="Genomic_DNA"/>
</dbReference>
<gene>
    <name evidence="1" type="ORF">VSR83_38750</name>
</gene>
<organism evidence="1 2">
    <name type="scientific">Paraburkholderia unamae</name>
    <dbReference type="NCBI Taxonomy" id="219649"/>
    <lineage>
        <taxon>Bacteria</taxon>
        <taxon>Pseudomonadati</taxon>
        <taxon>Pseudomonadota</taxon>
        <taxon>Betaproteobacteria</taxon>
        <taxon>Burkholderiales</taxon>
        <taxon>Burkholderiaceae</taxon>
        <taxon>Paraburkholderia</taxon>
    </lineage>
</organism>
<comment type="caution">
    <text evidence="1">The sequence shown here is derived from an EMBL/GenBank/DDBJ whole genome shotgun (WGS) entry which is preliminary data.</text>
</comment>